<sequence length="77" mass="8381">MSRNEFRLPSALASTSEAIPTTPSEAIELSEAPTPGLSRAERRRAGKKREPIAGPGSARQPRIPAPPPRQFAHRRRG</sequence>
<protein>
    <submittedName>
        <fullName evidence="2">Uncharacterized protein</fullName>
    </submittedName>
</protein>
<evidence type="ECO:0000256" key="1">
    <source>
        <dbReference type="SAM" id="MobiDB-lite"/>
    </source>
</evidence>
<dbReference type="Proteomes" id="UP000095210">
    <property type="component" value="Chromosome"/>
</dbReference>
<feature type="compositionally biased region" description="Polar residues" evidence="1">
    <location>
        <begin position="12"/>
        <end position="24"/>
    </location>
</feature>
<accession>A0AAC9MXQ8</accession>
<feature type="region of interest" description="Disordered" evidence="1">
    <location>
        <begin position="1"/>
        <end position="77"/>
    </location>
</feature>
<name>A0AAC9MXQ8_9PSEU</name>
<proteinExistence type="predicted"/>
<dbReference type="AlphaFoldDB" id="A0AAC9MXQ8"/>
<reference evidence="3" key="1">
    <citation type="submission" date="2016-03" db="EMBL/GenBank/DDBJ databases">
        <title>Complete genome sequence of the type strain Actinoalloteichus hymeniacidonis DSM 45092.</title>
        <authorList>
            <person name="Schaffert L."/>
            <person name="Albersmeier A."/>
            <person name="Winkler A."/>
            <person name="Kalinowski J."/>
            <person name="Zotchev S."/>
            <person name="Ruckert C."/>
        </authorList>
    </citation>
    <scope>NUCLEOTIDE SEQUENCE [LARGE SCALE GENOMIC DNA]</scope>
    <source>
        <strain evidence="3">HPA177(T) (DSM 45092(T))</strain>
    </source>
</reference>
<dbReference type="KEGG" id="ahm:TL08_08600"/>
<evidence type="ECO:0000313" key="3">
    <source>
        <dbReference type="Proteomes" id="UP000095210"/>
    </source>
</evidence>
<evidence type="ECO:0000313" key="2">
    <source>
        <dbReference type="EMBL" id="AOS62535.1"/>
    </source>
</evidence>
<keyword evidence="3" id="KW-1185">Reference proteome</keyword>
<organism evidence="2 3">
    <name type="scientific">Actinoalloteichus hymeniacidonis</name>
    <dbReference type="NCBI Taxonomy" id="340345"/>
    <lineage>
        <taxon>Bacteria</taxon>
        <taxon>Bacillati</taxon>
        <taxon>Actinomycetota</taxon>
        <taxon>Actinomycetes</taxon>
        <taxon>Pseudonocardiales</taxon>
        <taxon>Pseudonocardiaceae</taxon>
        <taxon>Actinoalloteichus</taxon>
    </lineage>
</organism>
<gene>
    <name evidence="2" type="ORF">TL08_08600</name>
</gene>
<dbReference type="EMBL" id="CP014859">
    <property type="protein sequence ID" value="AOS62535.1"/>
    <property type="molecule type" value="Genomic_DNA"/>
</dbReference>